<proteinExistence type="predicted"/>
<gene>
    <name evidence="1" type="ORF">NQ491_09250</name>
</gene>
<keyword evidence="2" id="KW-1185">Reference proteome</keyword>
<organism evidence="1 2">
    <name type="scientific">Alistipes ihumii AP11</name>
    <dbReference type="NCBI Taxonomy" id="1211813"/>
    <lineage>
        <taxon>Bacteria</taxon>
        <taxon>Pseudomonadati</taxon>
        <taxon>Bacteroidota</taxon>
        <taxon>Bacteroidia</taxon>
        <taxon>Bacteroidales</taxon>
        <taxon>Rikenellaceae</taxon>
        <taxon>Alistipes</taxon>
    </lineage>
</organism>
<sequence>MPNRTLFQQITNYQILTAKQNISPSRNPSQNDRAIIQNGKPEEIPAAVFRDFPAYGSGLIRPGSGRPASVAVRIVQRIVRDKHAIHPS</sequence>
<dbReference type="RefSeq" id="WP_147524811.1">
    <property type="nucleotide sequence ID" value="NZ_CAPH01000012.1"/>
</dbReference>
<evidence type="ECO:0000313" key="2">
    <source>
        <dbReference type="Proteomes" id="UP001059295"/>
    </source>
</evidence>
<reference evidence="1" key="1">
    <citation type="journal article" date="2022" name="Cell">
        <title>Design, construction, and in vivo augmentation of a complex gut microbiome.</title>
        <authorList>
            <person name="Cheng A.G."/>
            <person name="Ho P.Y."/>
            <person name="Aranda-Diaz A."/>
            <person name="Jain S."/>
            <person name="Yu F.B."/>
            <person name="Meng X."/>
            <person name="Wang M."/>
            <person name="Iakiviak M."/>
            <person name="Nagashima K."/>
            <person name="Zhao A."/>
            <person name="Murugkar P."/>
            <person name="Patil A."/>
            <person name="Atabakhsh K."/>
            <person name="Weakley A."/>
            <person name="Yan J."/>
            <person name="Brumbaugh A.R."/>
            <person name="Higginbottom S."/>
            <person name="Dimas A."/>
            <person name="Shiver A.L."/>
            <person name="Deutschbauer A."/>
            <person name="Neff N."/>
            <person name="Sonnenburg J.L."/>
            <person name="Huang K.C."/>
            <person name="Fischbach M.A."/>
        </authorList>
    </citation>
    <scope>NUCLEOTIDE SEQUENCE</scope>
    <source>
        <strain evidence="1">AP11</strain>
    </source>
</reference>
<dbReference type="EMBL" id="CP102294">
    <property type="protein sequence ID" value="UWN56829.1"/>
    <property type="molecule type" value="Genomic_DNA"/>
</dbReference>
<evidence type="ECO:0000313" key="1">
    <source>
        <dbReference type="EMBL" id="UWN56829.1"/>
    </source>
</evidence>
<protein>
    <submittedName>
        <fullName evidence="1">Uncharacterized protein</fullName>
    </submittedName>
</protein>
<dbReference type="GeneID" id="82891918"/>
<accession>A0ABY5UZB9</accession>
<name>A0ABY5UZB9_9BACT</name>
<dbReference type="Proteomes" id="UP001059295">
    <property type="component" value="Chromosome"/>
</dbReference>